<name>A0ACB8NX96_CITSI</name>
<dbReference type="EMBL" id="CM039170">
    <property type="protein sequence ID" value="KAH9802303.1"/>
    <property type="molecule type" value="Genomic_DNA"/>
</dbReference>
<evidence type="ECO:0000313" key="1">
    <source>
        <dbReference type="EMBL" id="KAH9802303.1"/>
    </source>
</evidence>
<comment type="caution">
    <text evidence="1">The sequence shown here is derived from an EMBL/GenBank/DDBJ whole genome shotgun (WGS) entry which is preliminary data.</text>
</comment>
<proteinExistence type="predicted"/>
<reference evidence="2" key="1">
    <citation type="journal article" date="2023" name="Hortic. Res.">
        <title>A chromosome-level phased genome enabling allele-level studies in sweet orange: a case study on citrus Huanglongbing tolerance.</title>
        <authorList>
            <person name="Wu B."/>
            <person name="Yu Q."/>
            <person name="Deng Z."/>
            <person name="Duan Y."/>
            <person name="Luo F."/>
            <person name="Gmitter F. Jr."/>
        </authorList>
    </citation>
    <scope>NUCLEOTIDE SEQUENCE [LARGE SCALE GENOMIC DNA]</scope>
    <source>
        <strain evidence="2">cv. Valencia</strain>
    </source>
</reference>
<evidence type="ECO:0000313" key="2">
    <source>
        <dbReference type="Proteomes" id="UP000829398"/>
    </source>
</evidence>
<protein>
    <submittedName>
        <fullName evidence="1">Non-specific lipid-transfer protein 11</fullName>
    </submittedName>
</protein>
<keyword evidence="2" id="KW-1185">Reference proteome</keyword>
<sequence length="205" mass="22018">MLVVALVQIMVKPGEAVTCGQVDASLASCISYLTAGGSPSAVCCDGLKNLKTITPPTADRRAACDCVKAAAARYPNIKEDAASSLPTKCGVQMNIPISRSTNCANTQIEFAAVVVCQNYMSVLDGKFVPVASGLFSVSIFLYPVVLLLHFQLLLAIAVFIRVFQLLFLRCCLIGYCIKLLSHGDYFLPLVSLTARKPKLNLVVRK</sequence>
<organism evidence="1 2">
    <name type="scientific">Citrus sinensis</name>
    <name type="common">Sweet orange</name>
    <name type="synonym">Citrus aurantium var. sinensis</name>
    <dbReference type="NCBI Taxonomy" id="2711"/>
    <lineage>
        <taxon>Eukaryota</taxon>
        <taxon>Viridiplantae</taxon>
        <taxon>Streptophyta</taxon>
        <taxon>Embryophyta</taxon>
        <taxon>Tracheophyta</taxon>
        <taxon>Spermatophyta</taxon>
        <taxon>Magnoliopsida</taxon>
        <taxon>eudicotyledons</taxon>
        <taxon>Gunneridae</taxon>
        <taxon>Pentapetalae</taxon>
        <taxon>rosids</taxon>
        <taxon>malvids</taxon>
        <taxon>Sapindales</taxon>
        <taxon>Rutaceae</taxon>
        <taxon>Aurantioideae</taxon>
        <taxon>Citrus</taxon>
    </lineage>
</organism>
<dbReference type="Proteomes" id="UP000829398">
    <property type="component" value="Chromosome 1"/>
</dbReference>
<accession>A0ACB8NX96</accession>
<gene>
    <name evidence="1" type="ORF">KPL71_001334</name>
</gene>